<dbReference type="InterPro" id="IPR036849">
    <property type="entry name" value="Enolase-like_C_sf"/>
</dbReference>
<evidence type="ECO:0000313" key="3">
    <source>
        <dbReference type="EMBL" id="BAR53853.1"/>
    </source>
</evidence>
<evidence type="ECO:0000313" key="4">
    <source>
        <dbReference type="Proteomes" id="UP000063308"/>
    </source>
</evidence>
<dbReference type="PANTHER" id="PTHR48080">
    <property type="entry name" value="D-GALACTONATE DEHYDRATASE-RELATED"/>
    <property type="match status" value="1"/>
</dbReference>
<organism evidence="3 4">
    <name type="scientific">Bradyrhizobium diazoefficiens</name>
    <dbReference type="NCBI Taxonomy" id="1355477"/>
    <lineage>
        <taxon>Bacteria</taxon>
        <taxon>Pseudomonadati</taxon>
        <taxon>Pseudomonadota</taxon>
        <taxon>Alphaproteobacteria</taxon>
        <taxon>Hyphomicrobiales</taxon>
        <taxon>Nitrobacteraceae</taxon>
        <taxon>Bradyrhizobium</taxon>
    </lineage>
</organism>
<feature type="domain" description="Mandelate racemase/muconate lactonizing enzyme N-terminal" evidence="2">
    <location>
        <begin position="100"/>
        <end position="144"/>
    </location>
</feature>
<feature type="region of interest" description="Disordered" evidence="1">
    <location>
        <begin position="239"/>
        <end position="296"/>
    </location>
</feature>
<name>A0A0E4FUW5_9BRAD</name>
<dbReference type="PANTHER" id="PTHR48080:SF4">
    <property type="entry name" value="GLUCARATE DEHYDRATASE"/>
    <property type="match status" value="1"/>
</dbReference>
<feature type="compositionally biased region" description="Low complexity" evidence="1">
    <location>
        <begin position="276"/>
        <end position="289"/>
    </location>
</feature>
<reference evidence="3 4" key="1">
    <citation type="submission" date="2014-11" db="EMBL/GenBank/DDBJ databases">
        <title>Symbiosis island explosion on the genome of extra-slow-growing strains of soybean bradyrhizobia with massive insertion sequences.</title>
        <authorList>
            <person name="Iida T."/>
            <person name="Minamisawa K."/>
        </authorList>
    </citation>
    <scope>NUCLEOTIDE SEQUENCE [LARGE SCALE GENOMIC DNA]</scope>
    <source>
        <strain evidence="3 4">NK6</strain>
    </source>
</reference>
<dbReference type="SUPFAM" id="SSF51604">
    <property type="entry name" value="Enolase C-terminal domain-like"/>
    <property type="match status" value="1"/>
</dbReference>
<feature type="compositionally biased region" description="Pro residues" evidence="1">
    <location>
        <begin position="266"/>
        <end position="275"/>
    </location>
</feature>
<dbReference type="Gene3D" id="3.30.390.10">
    <property type="entry name" value="Enolase-like, N-terminal domain"/>
    <property type="match status" value="1"/>
</dbReference>
<dbReference type="Gene3D" id="3.20.20.120">
    <property type="entry name" value="Enolase-like C-terminal domain"/>
    <property type="match status" value="1"/>
</dbReference>
<dbReference type="InterPro" id="IPR034593">
    <property type="entry name" value="DgoD-like"/>
</dbReference>
<dbReference type="InterPro" id="IPR013341">
    <property type="entry name" value="Mandelate_racemase_N_dom"/>
</dbReference>
<dbReference type="GO" id="GO:0003824">
    <property type="term" value="F:catalytic activity"/>
    <property type="evidence" value="ECO:0007669"/>
    <property type="project" value="UniProtKB-ARBA"/>
</dbReference>
<proteinExistence type="predicted"/>
<accession>A0A0E4FUW5</accession>
<dbReference type="AlphaFoldDB" id="A0A0E4FUW5"/>
<dbReference type="InterPro" id="IPR029017">
    <property type="entry name" value="Enolase-like_N"/>
</dbReference>
<evidence type="ECO:0000256" key="1">
    <source>
        <dbReference type="SAM" id="MobiDB-lite"/>
    </source>
</evidence>
<evidence type="ECO:0000259" key="2">
    <source>
        <dbReference type="Pfam" id="PF02746"/>
    </source>
</evidence>
<gene>
    <name evidence="3" type="ORF">NK6_668</name>
</gene>
<feature type="compositionally biased region" description="Polar residues" evidence="1">
    <location>
        <begin position="250"/>
        <end position="260"/>
    </location>
</feature>
<dbReference type="Proteomes" id="UP000063308">
    <property type="component" value="Chromosome"/>
</dbReference>
<protein>
    <submittedName>
        <fullName evidence="3">Glucarate dehydratase</fullName>
    </submittedName>
</protein>
<dbReference type="EMBL" id="AP014685">
    <property type="protein sequence ID" value="BAR53853.1"/>
    <property type="molecule type" value="Genomic_DNA"/>
</dbReference>
<dbReference type="Pfam" id="PF02746">
    <property type="entry name" value="MR_MLE_N"/>
    <property type="match status" value="1"/>
</dbReference>
<sequence>MAQTDISGAPVAGAPVVTAMQVIPVAGRDSMLLNLSGAHAPFFTRNIVILTDNAGHTGVGEVPGGQKIWQTLQDARDLVIGKTVGAMNNILADVRTAFADRDAGGRGKQTFDLRVMIHAVTAIESALLDLLGQHLNLPVAALLGEGQQRKSVETLGYLFFVGDISKSRLDYVTGETGKAEWFNLRHQEAMTPETVVRLAEATEDHYGFADFKLKGGVLRGEQEIEAVTAIASASPTRVSRWTRTAPGRSTRLSASARTCTASSPMPRTPAAPRPASPAARSWPSSAAPRVCPQRPT</sequence>
<dbReference type="SUPFAM" id="SSF54826">
    <property type="entry name" value="Enolase N-terminal domain-like"/>
    <property type="match status" value="1"/>
</dbReference>